<dbReference type="AlphaFoldDB" id="A0A1H2LU16"/>
<keyword evidence="1" id="KW-0472">Membrane</keyword>
<dbReference type="STRING" id="419479.SAMN04488563_6660"/>
<feature type="transmembrane region" description="Helical" evidence="1">
    <location>
        <begin position="42"/>
        <end position="66"/>
    </location>
</feature>
<feature type="transmembrane region" description="Helical" evidence="1">
    <location>
        <begin position="78"/>
        <end position="100"/>
    </location>
</feature>
<evidence type="ECO:0000256" key="1">
    <source>
        <dbReference type="SAM" id="Phobius"/>
    </source>
</evidence>
<evidence type="ECO:0000313" key="2">
    <source>
        <dbReference type="EMBL" id="SDU84503.1"/>
    </source>
</evidence>
<dbReference type="OrthoDB" id="9989948at2"/>
<feature type="transmembrane region" description="Helical" evidence="1">
    <location>
        <begin position="154"/>
        <end position="172"/>
    </location>
</feature>
<keyword evidence="3" id="KW-1185">Reference proteome</keyword>
<keyword evidence="1" id="KW-1133">Transmembrane helix</keyword>
<feature type="transmembrane region" description="Helical" evidence="1">
    <location>
        <begin position="12"/>
        <end position="36"/>
    </location>
</feature>
<feature type="transmembrane region" description="Helical" evidence="1">
    <location>
        <begin position="106"/>
        <end position="124"/>
    </location>
</feature>
<name>A0A1H2LU16_9ACTN</name>
<dbReference type="Proteomes" id="UP000182977">
    <property type="component" value="Chromosome I"/>
</dbReference>
<keyword evidence="1" id="KW-0812">Transmembrane</keyword>
<gene>
    <name evidence="2" type="ORF">SAMN04488563_6660</name>
</gene>
<sequence length="208" mass="22399">MRDAPDSGSHDYQVLLTVIAGISLAAAATVLPVLIAGPYWTWLYWANVLLWVAGIAATILEYLAVLHGSRYYLRRVDLAATSSLVLVFLALAGLFVVIGMGGEWLAPQWFVLFAIFGVLSALEAEHGRRVIVRHAVRLYGAKAVRAYVISLRQVALLMLAASAASLLFAVAWPDPPSLAVFVASVLVLAGVLAANVQQHRIRVVLGTR</sequence>
<evidence type="ECO:0000313" key="3">
    <source>
        <dbReference type="Proteomes" id="UP000182977"/>
    </source>
</evidence>
<feature type="transmembrane region" description="Helical" evidence="1">
    <location>
        <begin position="178"/>
        <end position="196"/>
    </location>
</feature>
<reference evidence="3" key="1">
    <citation type="submission" date="2016-10" db="EMBL/GenBank/DDBJ databases">
        <authorList>
            <person name="Varghese N."/>
            <person name="Submissions S."/>
        </authorList>
    </citation>
    <scope>NUCLEOTIDE SEQUENCE [LARGE SCALE GENOMIC DNA]</scope>
    <source>
        <strain evidence="3">DSM 45079</strain>
    </source>
</reference>
<organism evidence="2 3">
    <name type="scientific">Jiangella alkaliphila</name>
    <dbReference type="NCBI Taxonomy" id="419479"/>
    <lineage>
        <taxon>Bacteria</taxon>
        <taxon>Bacillati</taxon>
        <taxon>Actinomycetota</taxon>
        <taxon>Actinomycetes</taxon>
        <taxon>Jiangellales</taxon>
        <taxon>Jiangellaceae</taxon>
        <taxon>Jiangella</taxon>
    </lineage>
</organism>
<proteinExistence type="predicted"/>
<dbReference type="EMBL" id="LT629791">
    <property type="protein sequence ID" value="SDU84503.1"/>
    <property type="molecule type" value="Genomic_DNA"/>
</dbReference>
<protein>
    <submittedName>
        <fullName evidence="2">Uncharacterized protein</fullName>
    </submittedName>
</protein>
<accession>A0A1H2LU16</accession>
<dbReference type="RefSeq" id="WP_046771115.1">
    <property type="nucleotide sequence ID" value="NZ_LBMC01000039.1"/>
</dbReference>